<dbReference type="PANTHER" id="PTHR11669:SF5">
    <property type="entry name" value="REPLICATION FACTOR C SUBUNIT 2"/>
    <property type="match status" value="1"/>
</dbReference>
<dbReference type="InterPro" id="IPR003959">
    <property type="entry name" value="ATPase_AAA_core"/>
</dbReference>
<dbReference type="Pfam" id="PF00004">
    <property type="entry name" value="AAA"/>
    <property type="match status" value="1"/>
</dbReference>
<dbReference type="Pfam" id="PF08542">
    <property type="entry name" value="Rep_fac_C"/>
    <property type="match status" value="1"/>
</dbReference>
<dbReference type="CDD" id="cd00009">
    <property type="entry name" value="AAA"/>
    <property type="match status" value="1"/>
</dbReference>
<keyword evidence="3" id="KW-0235">DNA replication</keyword>
<comment type="function">
    <text evidence="8">Subunit of the replication factor C (RFC) complex which acts during elongation of primed DNA templates by DNA polymerases delta and epsilon, and is necessary for ATP-dependent loading of proliferating cell nuclear antigen (PCNA) onto primed DNA. This subunit binds ATP.</text>
</comment>
<accession>A0A8C6VP63</accession>
<dbReference type="FunFam" id="3.40.50.300:FF:000107">
    <property type="entry name" value="Replication factor C subunit 4"/>
    <property type="match status" value="1"/>
</dbReference>
<dbReference type="OMA" id="SCNYSSQ"/>
<reference evidence="11" key="2">
    <citation type="submission" date="2025-09" db="UniProtKB">
        <authorList>
            <consortium name="Ensembl"/>
        </authorList>
    </citation>
    <scope>IDENTIFICATION</scope>
</reference>
<dbReference type="GO" id="GO:0019899">
    <property type="term" value="F:enzyme binding"/>
    <property type="evidence" value="ECO:0007669"/>
    <property type="project" value="Ensembl"/>
</dbReference>
<dbReference type="CDD" id="cd18140">
    <property type="entry name" value="HLD_clamp_RFC"/>
    <property type="match status" value="1"/>
</dbReference>
<dbReference type="Gene3D" id="1.10.8.60">
    <property type="match status" value="1"/>
</dbReference>
<dbReference type="GO" id="GO:0016887">
    <property type="term" value="F:ATP hydrolysis activity"/>
    <property type="evidence" value="ECO:0007669"/>
    <property type="project" value="InterPro"/>
</dbReference>
<dbReference type="GO" id="GO:0017116">
    <property type="term" value="F:single-stranded DNA helicase activity"/>
    <property type="evidence" value="ECO:0007669"/>
    <property type="project" value="Ensembl"/>
</dbReference>
<feature type="region of interest" description="Disordered" evidence="9">
    <location>
        <begin position="25"/>
        <end position="59"/>
    </location>
</feature>
<evidence type="ECO:0000256" key="9">
    <source>
        <dbReference type="SAM" id="MobiDB-lite"/>
    </source>
</evidence>
<dbReference type="GeneTree" id="ENSGT00550000075050"/>
<evidence type="ECO:0000256" key="8">
    <source>
        <dbReference type="ARBA" id="ARBA00053246"/>
    </source>
</evidence>
<protein>
    <recommendedName>
        <fullName evidence="7">Replication factor C subunit 2</fullName>
    </recommendedName>
</protein>
<name>A0A8C6VP63_NAJNA</name>
<dbReference type="InterPro" id="IPR008921">
    <property type="entry name" value="DNA_pol3_clamp-load_cplx_C"/>
</dbReference>
<dbReference type="GO" id="GO:0006281">
    <property type="term" value="P:DNA repair"/>
    <property type="evidence" value="ECO:0007669"/>
    <property type="project" value="TreeGrafter"/>
</dbReference>
<dbReference type="AlphaFoldDB" id="A0A8C6VP63"/>
<dbReference type="FunFam" id="1.20.272.10:FF:000006">
    <property type="entry name" value="Replication factor C subunit 2"/>
    <property type="match status" value="1"/>
</dbReference>
<feature type="domain" description="AAA+ ATPase" evidence="10">
    <location>
        <begin position="128"/>
        <end position="254"/>
    </location>
</feature>
<dbReference type="NCBIfam" id="NF001679">
    <property type="entry name" value="PRK00440.1"/>
    <property type="match status" value="1"/>
</dbReference>
<evidence type="ECO:0000256" key="7">
    <source>
        <dbReference type="ARBA" id="ARBA00040745"/>
    </source>
</evidence>
<dbReference type="InterPro" id="IPR050238">
    <property type="entry name" value="DNA_Rep/Repair_Clamp_Loader"/>
</dbReference>
<keyword evidence="4" id="KW-0547">Nucleotide-binding</keyword>
<dbReference type="SUPFAM" id="SSF48019">
    <property type="entry name" value="post-AAA+ oligomerization domain-like"/>
    <property type="match status" value="1"/>
</dbReference>
<feature type="region of interest" description="Disordered" evidence="9">
    <location>
        <begin position="1"/>
        <end position="20"/>
    </location>
</feature>
<dbReference type="InterPro" id="IPR047854">
    <property type="entry name" value="RFC_lid"/>
</dbReference>
<dbReference type="GO" id="GO:0005663">
    <property type="term" value="C:DNA replication factor C complex"/>
    <property type="evidence" value="ECO:0007669"/>
    <property type="project" value="Ensembl"/>
</dbReference>
<dbReference type="OrthoDB" id="4199794at2759"/>
<dbReference type="InterPro" id="IPR003593">
    <property type="entry name" value="AAA+_ATPase"/>
</dbReference>
<sequence>MLKCPIKSPNLPQSGPACKNNQVFRSRQKERRSGANRNPSGSWFHRVGAPTEKALPQGTANRHCLVDGTPRRPCQWERTGQLELDDGRRRSCKYPGPKVEKYRPMKMSEIVGNEDTVSRLEVFAREGNVPNIIIAGPPGTGKTTSILCLARALLGSAFKDAVLELNASNDRGIDVVRNKIKMFAQQKVTLPKGRHKIIILDEADSMTDGAQQALRRTMEIYSKTTRFALACNASDKIIEPIQSRCAVLRYTKLTDAQILMRLMKIIAKENVQHTDDGLEAIIFTAQGDMRQALNNLQSTHSGFGFINSENVFKVCDEPHPLLVKEMIGHCVSANVDEAYKILAHLWKLGYSPEDIISNIFRVCKTFQMAEYLKLEFIKEIGYTHMKIVEGVNSLLQMAGLLARLCQKTAAPTTS</sequence>
<dbReference type="Proteomes" id="UP000694559">
    <property type="component" value="Unplaced"/>
</dbReference>
<dbReference type="InterPro" id="IPR013748">
    <property type="entry name" value="Rep_factorC_C"/>
</dbReference>
<dbReference type="GO" id="GO:0003677">
    <property type="term" value="F:DNA binding"/>
    <property type="evidence" value="ECO:0007669"/>
    <property type="project" value="InterPro"/>
</dbReference>
<dbReference type="SMART" id="SM00382">
    <property type="entry name" value="AAA"/>
    <property type="match status" value="1"/>
</dbReference>
<evidence type="ECO:0000256" key="5">
    <source>
        <dbReference type="ARBA" id="ARBA00022840"/>
    </source>
</evidence>
<dbReference type="GO" id="GO:0031390">
    <property type="term" value="C:Ctf18 RFC-like complex"/>
    <property type="evidence" value="ECO:0007669"/>
    <property type="project" value="Ensembl"/>
</dbReference>
<proteinExistence type="inferred from homology"/>
<reference evidence="11" key="1">
    <citation type="submission" date="2025-08" db="UniProtKB">
        <authorList>
            <consortium name="Ensembl"/>
        </authorList>
    </citation>
    <scope>IDENTIFICATION</scope>
</reference>
<dbReference type="GO" id="GO:0006261">
    <property type="term" value="P:DNA-templated DNA replication"/>
    <property type="evidence" value="ECO:0007669"/>
    <property type="project" value="Ensembl"/>
</dbReference>
<dbReference type="GO" id="GO:0005524">
    <property type="term" value="F:ATP binding"/>
    <property type="evidence" value="ECO:0007669"/>
    <property type="project" value="UniProtKB-KW"/>
</dbReference>
<evidence type="ECO:0000256" key="2">
    <source>
        <dbReference type="ARBA" id="ARBA00005378"/>
    </source>
</evidence>
<dbReference type="SUPFAM" id="SSF52540">
    <property type="entry name" value="P-loop containing nucleoside triphosphate hydrolases"/>
    <property type="match status" value="1"/>
</dbReference>
<evidence type="ECO:0000256" key="6">
    <source>
        <dbReference type="ARBA" id="ARBA00023242"/>
    </source>
</evidence>
<evidence type="ECO:0000256" key="4">
    <source>
        <dbReference type="ARBA" id="ARBA00022741"/>
    </source>
</evidence>
<gene>
    <name evidence="11" type="primary">RFC2</name>
</gene>
<keyword evidence="5" id="KW-0067">ATP-binding</keyword>
<dbReference type="FunFam" id="1.10.8.60:FF:000012">
    <property type="entry name" value="Replication factor C subunit 4"/>
    <property type="match status" value="1"/>
</dbReference>
<evidence type="ECO:0000256" key="1">
    <source>
        <dbReference type="ARBA" id="ARBA00004123"/>
    </source>
</evidence>
<dbReference type="Gene3D" id="1.20.272.10">
    <property type="match status" value="1"/>
</dbReference>
<evidence type="ECO:0000313" key="11">
    <source>
        <dbReference type="Ensembl" id="ENSNNAP00000008615.1"/>
    </source>
</evidence>
<evidence type="ECO:0000259" key="10">
    <source>
        <dbReference type="SMART" id="SM00382"/>
    </source>
</evidence>
<dbReference type="InterPro" id="IPR027417">
    <property type="entry name" value="P-loop_NTPase"/>
</dbReference>
<evidence type="ECO:0000256" key="3">
    <source>
        <dbReference type="ARBA" id="ARBA00022705"/>
    </source>
</evidence>
<dbReference type="PANTHER" id="PTHR11669">
    <property type="entry name" value="REPLICATION FACTOR C / DNA POLYMERASE III GAMMA-TAU SUBUNIT"/>
    <property type="match status" value="1"/>
</dbReference>
<keyword evidence="6" id="KW-0539">Nucleus</keyword>
<keyword evidence="12" id="KW-1185">Reference proteome</keyword>
<dbReference type="GO" id="GO:0003689">
    <property type="term" value="F:DNA clamp loader activity"/>
    <property type="evidence" value="ECO:0007669"/>
    <property type="project" value="Ensembl"/>
</dbReference>
<organism evidence="11 12">
    <name type="scientific">Naja naja</name>
    <name type="common">Indian cobra</name>
    <dbReference type="NCBI Taxonomy" id="35670"/>
    <lineage>
        <taxon>Eukaryota</taxon>
        <taxon>Metazoa</taxon>
        <taxon>Chordata</taxon>
        <taxon>Craniata</taxon>
        <taxon>Vertebrata</taxon>
        <taxon>Euteleostomi</taxon>
        <taxon>Lepidosauria</taxon>
        <taxon>Squamata</taxon>
        <taxon>Bifurcata</taxon>
        <taxon>Unidentata</taxon>
        <taxon>Episquamata</taxon>
        <taxon>Toxicofera</taxon>
        <taxon>Serpentes</taxon>
        <taxon>Colubroidea</taxon>
        <taxon>Elapidae</taxon>
        <taxon>Elapinae</taxon>
        <taxon>Naja</taxon>
    </lineage>
</organism>
<dbReference type="Gene3D" id="3.40.50.300">
    <property type="entry name" value="P-loop containing nucleotide triphosphate hydrolases"/>
    <property type="match status" value="1"/>
</dbReference>
<comment type="subcellular location">
    <subcellularLocation>
        <location evidence="1">Nucleus</location>
    </subcellularLocation>
</comment>
<dbReference type="Ensembl" id="ENSNNAT00000009032.1">
    <property type="protein sequence ID" value="ENSNNAP00000008615.1"/>
    <property type="gene ID" value="ENSNNAG00000005307.1"/>
</dbReference>
<comment type="similarity">
    <text evidence="2">Belongs to the activator 1 small subunits family.</text>
</comment>
<evidence type="ECO:0000313" key="12">
    <source>
        <dbReference type="Proteomes" id="UP000694559"/>
    </source>
</evidence>